<evidence type="ECO:0000256" key="3">
    <source>
        <dbReference type="ARBA" id="ARBA00023163"/>
    </source>
</evidence>
<dbReference type="Pfam" id="PF13545">
    <property type="entry name" value="HTH_Crp_2"/>
    <property type="match status" value="1"/>
</dbReference>
<dbReference type="GO" id="GO:0003677">
    <property type="term" value="F:DNA binding"/>
    <property type="evidence" value="ECO:0007669"/>
    <property type="project" value="UniProtKB-KW"/>
</dbReference>
<dbReference type="KEGG" id="alj:G8D99_05265"/>
<evidence type="ECO:0000313" key="7">
    <source>
        <dbReference type="Proteomes" id="UP000501939"/>
    </source>
</evidence>
<protein>
    <submittedName>
        <fullName evidence="6">cAMP-activated global transcriptional regulator CRP</fullName>
    </submittedName>
</protein>
<proteinExistence type="predicted"/>
<dbReference type="PANTHER" id="PTHR24567">
    <property type="entry name" value="CRP FAMILY TRANSCRIPTIONAL REGULATORY PROTEIN"/>
    <property type="match status" value="1"/>
</dbReference>
<dbReference type="SUPFAM" id="SSF51206">
    <property type="entry name" value="cAMP-binding domain-like"/>
    <property type="match status" value="1"/>
</dbReference>
<dbReference type="InterPro" id="IPR018490">
    <property type="entry name" value="cNMP-bd_dom_sf"/>
</dbReference>
<dbReference type="RefSeq" id="WP_166323286.1">
    <property type="nucleotide sequence ID" value="NZ_CP049916.1"/>
</dbReference>
<dbReference type="PROSITE" id="PS00042">
    <property type="entry name" value="HTH_CRP_1"/>
    <property type="match status" value="1"/>
</dbReference>
<dbReference type="Gene3D" id="2.60.120.10">
    <property type="entry name" value="Jelly Rolls"/>
    <property type="match status" value="1"/>
</dbReference>
<feature type="domain" description="Cyclic nucleotide-binding" evidence="4">
    <location>
        <begin position="9"/>
        <end position="134"/>
    </location>
</feature>
<dbReference type="SMART" id="SM00419">
    <property type="entry name" value="HTH_CRP"/>
    <property type="match status" value="1"/>
</dbReference>
<gene>
    <name evidence="6" type="primary">crp</name>
    <name evidence="6" type="ORF">G8D99_05265</name>
</gene>
<evidence type="ECO:0000313" key="6">
    <source>
        <dbReference type="EMBL" id="QIO08484.1"/>
    </source>
</evidence>
<dbReference type="FunFam" id="1.10.10.10:FF:000006">
    <property type="entry name" value="cAMP-activated global transcriptional regulator CRP"/>
    <property type="match status" value="1"/>
</dbReference>
<evidence type="ECO:0000256" key="1">
    <source>
        <dbReference type="ARBA" id="ARBA00023015"/>
    </source>
</evidence>
<name>A0A6G8S2X7_9GAMM</name>
<dbReference type="GO" id="GO:0005829">
    <property type="term" value="C:cytosol"/>
    <property type="evidence" value="ECO:0007669"/>
    <property type="project" value="TreeGrafter"/>
</dbReference>
<feature type="domain" description="HTH crp-type" evidence="5">
    <location>
        <begin position="148"/>
        <end position="220"/>
    </location>
</feature>
<dbReference type="CDD" id="cd00038">
    <property type="entry name" value="CAP_ED"/>
    <property type="match status" value="1"/>
</dbReference>
<dbReference type="InterPro" id="IPR012318">
    <property type="entry name" value="HTH_CRP"/>
</dbReference>
<dbReference type="InterPro" id="IPR036388">
    <property type="entry name" value="WH-like_DNA-bd_sf"/>
</dbReference>
<evidence type="ECO:0000259" key="5">
    <source>
        <dbReference type="PROSITE" id="PS51063"/>
    </source>
</evidence>
<dbReference type="PROSITE" id="PS50042">
    <property type="entry name" value="CNMP_BINDING_3"/>
    <property type="match status" value="1"/>
</dbReference>
<sequence>MTSNFSQLSTDALSPGQLPESVKALLKRAHINRFPKRTAIIDAGSESKSLYLILKGSVSIILREDDDREIVVAYLNPGDFFGEMGLFETNPQRTAEVRTRDVCEIAEISYANFHEVSKQYPDLSYAVFAQLVRRLKNTTRKVTDLAFIDVSGRIARCLIDLSSQPEAMILPNGRQIRITRQEIGRIVGCSREMVGRVLKTLEEQGMIETDGKAILIFDASLEAVHAVEEDLDDVDDE</sequence>
<dbReference type="Proteomes" id="UP000501939">
    <property type="component" value="Chromosome"/>
</dbReference>
<dbReference type="InterPro" id="IPR014710">
    <property type="entry name" value="RmlC-like_jellyroll"/>
</dbReference>
<dbReference type="SMART" id="SM00100">
    <property type="entry name" value="cNMP"/>
    <property type="match status" value="1"/>
</dbReference>
<dbReference type="InterPro" id="IPR036390">
    <property type="entry name" value="WH_DNA-bd_sf"/>
</dbReference>
<dbReference type="PRINTS" id="PR00034">
    <property type="entry name" value="HTHCRP"/>
</dbReference>
<dbReference type="GO" id="GO:0003700">
    <property type="term" value="F:DNA-binding transcription factor activity"/>
    <property type="evidence" value="ECO:0007669"/>
    <property type="project" value="InterPro"/>
</dbReference>
<dbReference type="InterPro" id="IPR018335">
    <property type="entry name" value="Tscrpt_reg_HTH_Crp-type_CS"/>
</dbReference>
<dbReference type="Pfam" id="PF00027">
    <property type="entry name" value="cNMP_binding"/>
    <property type="match status" value="1"/>
</dbReference>
<dbReference type="PROSITE" id="PS00889">
    <property type="entry name" value="CNMP_BINDING_2"/>
    <property type="match status" value="1"/>
</dbReference>
<dbReference type="Gene3D" id="1.10.10.10">
    <property type="entry name" value="Winged helix-like DNA-binding domain superfamily/Winged helix DNA-binding domain"/>
    <property type="match status" value="1"/>
</dbReference>
<keyword evidence="2" id="KW-0238">DNA-binding</keyword>
<dbReference type="InterPro" id="IPR000595">
    <property type="entry name" value="cNMP-bd_dom"/>
</dbReference>
<reference evidence="6 7" key="1">
    <citation type="submission" date="2020-03" db="EMBL/GenBank/DDBJ databases">
        <authorList>
            <person name="Zhu W."/>
        </authorList>
    </citation>
    <scope>NUCLEOTIDE SEQUENCE [LARGE SCALE GENOMIC DNA]</scope>
    <source>
        <strain evidence="6 7">185</strain>
    </source>
</reference>
<dbReference type="PANTHER" id="PTHR24567:SF68">
    <property type="entry name" value="DNA-BINDING TRANSCRIPTIONAL DUAL REGULATOR CRP"/>
    <property type="match status" value="1"/>
</dbReference>
<dbReference type="SUPFAM" id="SSF46785">
    <property type="entry name" value="Winged helix' DNA-binding domain"/>
    <property type="match status" value="1"/>
</dbReference>
<dbReference type="EMBL" id="CP049916">
    <property type="protein sequence ID" value="QIO08484.1"/>
    <property type="molecule type" value="Genomic_DNA"/>
</dbReference>
<keyword evidence="3" id="KW-0804">Transcription</keyword>
<evidence type="ECO:0000259" key="4">
    <source>
        <dbReference type="PROSITE" id="PS50042"/>
    </source>
</evidence>
<dbReference type="InterPro" id="IPR050397">
    <property type="entry name" value="Env_Response_Regulators"/>
</dbReference>
<keyword evidence="7" id="KW-1185">Reference proteome</keyword>
<dbReference type="CDD" id="cd00092">
    <property type="entry name" value="HTH_CRP"/>
    <property type="match status" value="1"/>
</dbReference>
<accession>A0A6G8S2X7</accession>
<dbReference type="AlphaFoldDB" id="A0A6G8S2X7"/>
<dbReference type="InterPro" id="IPR018488">
    <property type="entry name" value="cNMP-bd_CS"/>
</dbReference>
<dbReference type="NCBIfam" id="NF008732">
    <property type="entry name" value="PRK11753.1"/>
    <property type="match status" value="1"/>
</dbReference>
<evidence type="ECO:0000256" key="2">
    <source>
        <dbReference type="ARBA" id="ARBA00023125"/>
    </source>
</evidence>
<keyword evidence="1" id="KW-0805">Transcription regulation</keyword>
<organism evidence="6 7">
    <name type="scientific">Acinetobacter lanii</name>
    <dbReference type="NCBI Taxonomy" id="2715163"/>
    <lineage>
        <taxon>Bacteria</taxon>
        <taxon>Pseudomonadati</taxon>
        <taxon>Pseudomonadota</taxon>
        <taxon>Gammaproteobacteria</taxon>
        <taxon>Moraxellales</taxon>
        <taxon>Moraxellaceae</taxon>
        <taxon>Acinetobacter</taxon>
    </lineage>
</organism>
<dbReference type="PROSITE" id="PS51063">
    <property type="entry name" value="HTH_CRP_2"/>
    <property type="match status" value="1"/>
</dbReference>